<dbReference type="InterPro" id="IPR000182">
    <property type="entry name" value="GNAT_dom"/>
</dbReference>
<evidence type="ECO:0000259" key="1">
    <source>
        <dbReference type="PROSITE" id="PS51186"/>
    </source>
</evidence>
<dbReference type="PANTHER" id="PTHR43415:SF3">
    <property type="entry name" value="GNAT-FAMILY ACETYLTRANSFERASE"/>
    <property type="match status" value="1"/>
</dbReference>
<dbReference type="InterPro" id="IPR016181">
    <property type="entry name" value="Acyl_CoA_acyltransferase"/>
</dbReference>
<organism evidence="2">
    <name type="scientific">viral metagenome</name>
    <dbReference type="NCBI Taxonomy" id="1070528"/>
    <lineage>
        <taxon>unclassified sequences</taxon>
        <taxon>metagenomes</taxon>
        <taxon>organismal metagenomes</taxon>
    </lineage>
</organism>
<proteinExistence type="predicted"/>
<evidence type="ECO:0000313" key="2">
    <source>
        <dbReference type="EMBL" id="QJA91252.1"/>
    </source>
</evidence>
<dbReference type="AlphaFoldDB" id="A0A6M3LC98"/>
<dbReference type="SUPFAM" id="SSF55729">
    <property type="entry name" value="Acyl-CoA N-acyltransferases (Nat)"/>
    <property type="match status" value="1"/>
</dbReference>
<protein>
    <submittedName>
        <fullName evidence="2">Putative acetyltransferase</fullName>
    </submittedName>
</protein>
<reference evidence="2" key="1">
    <citation type="submission" date="2020-03" db="EMBL/GenBank/DDBJ databases">
        <title>The deep terrestrial virosphere.</title>
        <authorList>
            <person name="Holmfeldt K."/>
            <person name="Nilsson E."/>
            <person name="Simone D."/>
            <person name="Lopez-Fernandez M."/>
            <person name="Wu X."/>
            <person name="de Brujin I."/>
            <person name="Lundin D."/>
            <person name="Andersson A."/>
            <person name="Bertilsson S."/>
            <person name="Dopson M."/>
        </authorList>
    </citation>
    <scope>NUCLEOTIDE SEQUENCE</scope>
    <source>
        <strain evidence="2">MM415B03414</strain>
    </source>
</reference>
<dbReference type="PANTHER" id="PTHR43415">
    <property type="entry name" value="SPERMIDINE N(1)-ACETYLTRANSFERASE"/>
    <property type="match status" value="1"/>
</dbReference>
<dbReference type="Pfam" id="PF13302">
    <property type="entry name" value="Acetyltransf_3"/>
    <property type="match status" value="1"/>
</dbReference>
<name>A0A6M3LC98_9ZZZZ</name>
<dbReference type="Gene3D" id="3.40.630.30">
    <property type="match status" value="1"/>
</dbReference>
<dbReference type="PROSITE" id="PS51186">
    <property type="entry name" value="GNAT"/>
    <property type="match status" value="1"/>
</dbReference>
<keyword evidence="2" id="KW-0808">Transferase</keyword>
<feature type="domain" description="N-acetyltransferase" evidence="1">
    <location>
        <begin position="2"/>
        <end position="180"/>
    </location>
</feature>
<gene>
    <name evidence="2" type="ORF">MM415B03414_0007</name>
</gene>
<sequence length="190" mass="22295">MIRLRPLEREDLRQLRDWRNDPEIFSRVREYRPLNMDNQEAWFDSLRDDRKTIMFGVEFEVSDDPNSWAFVKSGVTPFLLIGVCGLTNIDWTSHKAEVSIYIGDKDLRGKGLGVVILNLLAKYAFEECNLNRLWAEVFLNNEIGQKLFKSAGYQEEGRLRDHAFKGGEYWSSFIYGLLREEWQKKNAHVA</sequence>
<accession>A0A6M3LC98</accession>
<dbReference type="EMBL" id="MT142973">
    <property type="protein sequence ID" value="QJA91252.1"/>
    <property type="molecule type" value="Genomic_DNA"/>
</dbReference>
<dbReference type="GO" id="GO:0016747">
    <property type="term" value="F:acyltransferase activity, transferring groups other than amino-acyl groups"/>
    <property type="evidence" value="ECO:0007669"/>
    <property type="project" value="InterPro"/>
</dbReference>